<evidence type="ECO:0000259" key="26">
    <source>
        <dbReference type="PROSITE" id="PS50894"/>
    </source>
</evidence>
<dbReference type="GO" id="GO:0006355">
    <property type="term" value="P:regulation of DNA-templated transcription"/>
    <property type="evidence" value="ECO:0007669"/>
    <property type="project" value="InterPro"/>
</dbReference>
<dbReference type="InterPro" id="IPR013767">
    <property type="entry name" value="PAS_fold"/>
</dbReference>
<dbReference type="InterPro" id="IPR036641">
    <property type="entry name" value="HPT_dom_sf"/>
</dbReference>
<dbReference type="PROSITE" id="PS50924">
    <property type="entry name" value="MHYT"/>
    <property type="match status" value="1"/>
</dbReference>
<dbReference type="CDD" id="cd00130">
    <property type="entry name" value="PAS"/>
    <property type="match status" value="3"/>
</dbReference>
<comment type="function">
    <text evidence="16">Member of the two-component regulatory system BvgS/BvgA. Phosphorylates BvgA via a four-step phosphorelay in response to environmental signals.</text>
</comment>
<dbReference type="Pfam" id="PF00989">
    <property type="entry name" value="PAS"/>
    <property type="match status" value="1"/>
</dbReference>
<dbReference type="SMART" id="SM00387">
    <property type="entry name" value="HATPase_c"/>
    <property type="match status" value="1"/>
</dbReference>
<dbReference type="InterPro" id="IPR013655">
    <property type="entry name" value="PAS_fold_3"/>
</dbReference>
<evidence type="ECO:0000256" key="14">
    <source>
        <dbReference type="ARBA" id="ARBA00023026"/>
    </source>
</evidence>
<evidence type="ECO:0000256" key="10">
    <source>
        <dbReference type="ARBA" id="ARBA00022777"/>
    </source>
</evidence>
<evidence type="ECO:0000256" key="21">
    <source>
        <dbReference type="SAM" id="Coils"/>
    </source>
</evidence>
<dbReference type="SMART" id="SM00388">
    <property type="entry name" value="HisKA"/>
    <property type="match status" value="1"/>
</dbReference>
<dbReference type="PROSITE" id="PS50112">
    <property type="entry name" value="PAS"/>
    <property type="match status" value="3"/>
</dbReference>
<dbReference type="Pfam" id="PF08448">
    <property type="entry name" value="PAS_4"/>
    <property type="match status" value="1"/>
</dbReference>
<feature type="transmembrane region" description="Helical" evidence="20">
    <location>
        <begin position="165"/>
        <end position="189"/>
    </location>
</feature>
<feature type="transmembrane region" description="Helical" evidence="20">
    <location>
        <begin position="74"/>
        <end position="93"/>
    </location>
</feature>
<dbReference type="Pfam" id="PF08447">
    <property type="entry name" value="PAS_3"/>
    <property type="match status" value="1"/>
</dbReference>
<evidence type="ECO:0000256" key="19">
    <source>
        <dbReference type="PROSITE-ProRule" id="PRU00169"/>
    </source>
</evidence>
<dbReference type="CDD" id="cd00082">
    <property type="entry name" value="HisKA"/>
    <property type="match status" value="1"/>
</dbReference>
<dbReference type="InterPro" id="IPR036890">
    <property type="entry name" value="HATPase_C_sf"/>
</dbReference>
<comment type="subcellular location">
    <subcellularLocation>
        <location evidence="2">Cell inner membrane</location>
        <topology evidence="2">Multi-pass membrane protein</topology>
    </subcellularLocation>
</comment>
<dbReference type="PROSITE" id="PS50109">
    <property type="entry name" value="HIS_KIN"/>
    <property type="match status" value="1"/>
</dbReference>
<evidence type="ECO:0000256" key="8">
    <source>
        <dbReference type="ARBA" id="ARBA00022692"/>
    </source>
</evidence>
<sequence>MDPWLILVSVLIAVLMSMMALHIAAVARRSRSRLVRACALATGALSMGGGIWAMHFVGMLAFAPCAANGFSPTITMLSAMPALAASLMAWGVLMRRDISRARLMVSATLMGVGIGLMHFSGMAASELQGVIRYAPLGVALAVGVSVVLSYAALSVRFRLRQWQLPGWAITPVAGLVMGCSVAGMHYTAMGAMRFTVPATQLAASGGDEHPWLVAGIVGTTLALGLLVLLFNAGMAWRQLYLDAQRNETRLRAVLDTAVDAVVMVDASGLVHSVNGAAVRLLGWASEDIVGRSVGLLMPEPYRSAPPRVLARYLARYLADDQAGTADTGRELEVRHRDDRPLPVRLAVGRAQTPQHFLFVGFLADISQRRRIEHSLRASDELLRSMVSNLPGVCFRRSGDPTFSPIFMSAAVRTMTGWGSEDFLARRVTFCDLIEPQDREAYHAAMAQALKLHCPYFHEYRLRDAQGRLRWVSETGRGVFDERQQLQWVDAVIMDHTDIQTRDAEYAGTLEAIDRSMGWVEYDLDGTVRRANEIYLRIFGYRQEDIVGRKHAMFCPPELVRSAAYGQMWRDLAEGRLVGGEFLRLDSQGREVWVEGHYNPILDIDGRPYKVVKLVADVTARKRMEAELRLAKEQAEAAAVARTAFLANMSHEIRTPMNAIIGFTEELQNTPLNPNQARYMGTVHYAARSLLRLLNDILDTAKLDRGAVTLEPAAFSVRELCRQALASLGIAAAKKGLALDLHLDDSLPDHLMGDALRVQQILVNLVGNAIKFTAKGSVALRASYDNGQLHLRIEDSGIGIAPEHLGRIFDAFAQADASTTRRYGGTGLGTTISRQLAQLMGGGIEVSSTQGVGSLFHVWLPMAPADAPLPREAAPRRDLPTLDVLVVDDVEDNIELMRLNMERLGHRVQVARNGAQAVATCQAHAFGLVLMDVQMPVMDGLEAVRRIRALERQHGRPPVPVIALSASVMEHDRTAATSAGMDGFCGKPLDLDRLLDEIARVLDVQQRIRADAPPPVPLQDGDGSQAAAAPVDWDAGARLWGGGANHAQAVRRFLRQRGGLPVQWQRLLAQGDAEALGQAAHALRGAAGNLGLRPLQTQATQLEELARRGDLPGCETALQSLAAQLQAVAHALEADDAAGAGPGDTAAQLAALDAAAREEARAALQALGQAVAQLELNEAALSRLQQQLPRQALTLLQTALDRFDFDQAAAQVAMLQAALDAAARQGADHALQG</sequence>
<comment type="catalytic activity">
    <reaction evidence="1">
        <text>ATP + protein L-histidine = ADP + protein N-phospho-L-histidine.</text>
        <dbReference type="EC" id="2.7.13.3"/>
    </reaction>
</comment>
<keyword evidence="11" id="KW-0547">Nucleotide-binding</keyword>
<dbReference type="InterPro" id="IPR013656">
    <property type="entry name" value="PAS_4"/>
</dbReference>
<dbReference type="PROSITE" id="PS50894">
    <property type="entry name" value="HPT"/>
    <property type="match status" value="1"/>
</dbReference>
<feature type="transmembrane region" description="Helical" evidence="20">
    <location>
        <begin position="105"/>
        <end position="124"/>
    </location>
</feature>
<dbReference type="Pfam" id="PF00512">
    <property type="entry name" value="HisKA"/>
    <property type="match status" value="1"/>
</dbReference>
<dbReference type="InterPro" id="IPR008207">
    <property type="entry name" value="Sig_transdc_His_kin_Hpt_dom"/>
</dbReference>
<keyword evidence="9" id="KW-0732">Signal</keyword>
<dbReference type="SUPFAM" id="SSF47384">
    <property type="entry name" value="Homodimeric domain of signal transducing histidine kinase"/>
    <property type="match status" value="1"/>
</dbReference>
<reference evidence="28 29" key="1">
    <citation type="journal article" date="2016" name="Front. Microbiol.">
        <title>Genomic Resource of Rice Seed Associated Bacteria.</title>
        <authorList>
            <person name="Midha S."/>
            <person name="Bansal K."/>
            <person name="Sharma S."/>
            <person name="Kumar N."/>
            <person name="Patil P.P."/>
            <person name="Chaudhry V."/>
            <person name="Patil P.B."/>
        </authorList>
    </citation>
    <scope>NUCLEOTIDE SEQUENCE [LARGE SCALE GENOMIC DNA]</scope>
    <source>
        <strain evidence="28 29">NS331</strain>
    </source>
</reference>
<dbReference type="SUPFAM" id="SSF52172">
    <property type="entry name" value="CheY-like"/>
    <property type="match status" value="1"/>
</dbReference>
<dbReference type="FunFam" id="3.30.565.10:FF:000010">
    <property type="entry name" value="Sensor histidine kinase RcsC"/>
    <property type="match status" value="1"/>
</dbReference>
<dbReference type="NCBIfam" id="TIGR00229">
    <property type="entry name" value="sensory_box"/>
    <property type="match status" value="3"/>
</dbReference>
<evidence type="ECO:0000256" key="20">
    <source>
        <dbReference type="PROSITE-ProRule" id="PRU00244"/>
    </source>
</evidence>
<evidence type="ECO:0000256" key="9">
    <source>
        <dbReference type="ARBA" id="ARBA00022729"/>
    </source>
</evidence>
<dbReference type="Gene3D" id="3.40.50.2300">
    <property type="match status" value="1"/>
</dbReference>
<feature type="domain" description="PAS" evidence="24">
    <location>
        <begin position="246"/>
        <end position="299"/>
    </location>
</feature>
<dbReference type="InterPro" id="IPR003594">
    <property type="entry name" value="HATPase_dom"/>
</dbReference>
<evidence type="ECO:0000259" key="24">
    <source>
        <dbReference type="PROSITE" id="PS50112"/>
    </source>
</evidence>
<dbReference type="Gene3D" id="3.30.450.20">
    <property type="entry name" value="PAS domain"/>
    <property type="match status" value="3"/>
</dbReference>
<dbReference type="InterPro" id="IPR000014">
    <property type="entry name" value="PAS"/>
</dbReference>
<keyword evidence="10" id="KW-0418">Kinase</keyword>
<evidence type="ECO:0000259" key="27">
    <source>
        <dbReference type="PROSITE" id="PS50924"/>
    </source>
</evidence>
<evidence type="ECO:0000256" key="16">
    <source>
        <dbReference type="ARBA" id="ARBA00058004"/>
    </source>
</evidence>
<dbReference type="OrthoDB" id="9810730at2"/>
<feature type="transmembrane region" description="Helical" evidence="20">
    <location>
        <begin position="39"/>
        <end position="62"/>
    </location>
</feature>
<dbReference type="CDD" id="cd16922">
    <property type="entry name" value="HATPase_EvgS-ArcB-TorS-like"/>
    <property type="match status" value="1"/>
</dbReference>
<feature type="transmembrane region" description="Helical" evidence="20">
    <location>
        <begin position="209"/>
        <end position="230"/>
    </location>
</feature>
<feature type="domain" description="PAS" evidence="24">
    <location>
        <begin position="522"/>
        <end position="548"/>
    </location>
</feature>
<evidence type="ECO:0000256" key="17">
    <source>
        <dbReference type="ARBA" id="ARBA00070152"/>
    </source>
</evidence>
<evidence type="ECO:0000256" key="4">
    <source>
        <dbReference type="ARBA" id="ARBA00022475"/>
    </source>
</evidence>
<dbReference type="Pfam" id="PF01627">
    <property type="entry name" value="Hpt"/>
    <property type="match status" value="1"/>
</dbReference>
<dbReference type="EC" id="2.7.13.3" evidence="3"/>
<dbReference type="SMART" id="SM00448">
    <property type="entry name" value="REC"/>
    <property type="match status" value="1"/>
</dbReference>
<feature type="domain" description="MHYT" evidence="27">
    <location>
        <begin position="1"/>
        <end position="195"/>
    </location>
</feature>
<dbReference type="PROSITE" id="PS50110">
    <property type="entry name" value="RESPONSE_REGULATORY"/>
    <property type="match status" value="1"/>
</dbReference>
<dbReference type="Gene3D" id="1.10.287.130">
    <property type="match status" value="1"/>
</dbReference>
<dbReference type="Pfam" id="PF00072">
    <property type="entry name" value="Response_reg"/>
    <property type="match status" value="1"/>
</dbReference>
<dbReference type="Gene3D" id="1.20.120.160">
    <property type="entry name" value="HPT domain"/>
    <property type="match status" value="1"/>
</dbReference>
<dbReference type="CDD" id="cd17546">
    <property type="entry name" value="REC_hyHK_CKI1_RcsC-like"/>
    <property type="match status" value="1"/>
</dbReference>
<evidence type="ECO:0000256" key="15">
    <source>
        <dbReference type="ARBA" id="ARBA00023136"/>
    </source>
</evidence>
<feature type="domain" description="PAS" evidence="24">
    <location>
        <begin position="378"/>
        <end position="452"/>
    </location>
</feature>
<dbReference type="InterPro" id="IPR001789">
    <property type="entry name" value="Sig_transdc_resp-reg_receiver"/>
</dbReference>
<name>A0A147GMC2_9BURK</name>
<feature type="transmembrane region" description="Helical" evidence="20">
    <location>
        <begin position="6"/>
        <end position="27"/>
    </location>
</feature>
<keyword evidence="6 19" id="KW-0597">Phosphoprotein</keyword>
<dbReference type="InterPro" id="IPR003661">
    <property type="entry name" value="HisK_dim/P_dom"/>
</dbReference>
<dbReference type="SUPFAM" id="SSF55785">
    <property type="entry name" value="PYP-like sensor domain (PAS domain)"/>
    <property type="match status" value="3"/>
</dbReference>
<keyword evidence="13" id="KW-0902">Two-component regulatory system</keyword>
<dbReference type="Gene3D" id="3.30.565.10">
    <property type="entry name" value="Histidine kinase-like ATPase, C-terminal domain"/>
    <property type="match status" value="1"/>
</dbReference>
<evidence type="ECO:0000256" key="5">
    <source>
        <dbReference type="ARBA" id="ARBA00022519"/>
    </source>
</evidence>
<dbReference type="AlphaFoldDB" id="A0A147GMC2"/>
<dbReference type="InterPro" id="IPR000700">
    <property type="entry name" value="PAS-assoc_C"/>
</dbReference>
<dbReference type="GO" id="GO:0000155">
    <property type="term" value="F:phosphorelay sensor kinase activity"/>
    <property type="evidence" value="ECO:0007669"/>
    <property type="project" value="InterPro"/>
</dbReference>
<evidence type="ECO:0000313" key="29">
    <source>
        <dbReference type="Proteomes" id="UP000072741"/>
    </source>
</evidence>
<evidence type="ECO:0000256" key="2">
    <source>
        <dbReference type="ARBA" id="ARBA00004429"/>
    </source>
</evidence>
<evidence type="ECO:0000256" key="12">
    <source>
        <dbReference type="ARBA" id="ARBA00022989"/>
    </source>
</evidence>
<evidence type="ECO:0000256" key="1">
    <source>
        <dbReference type="ARBA" id="ARBA00000085"/>
    </source>
</evidence>
<dbReference type="PANTHER" id="PTHR43047">
    <property type="entry name" value="TWO-COMPONENT HISTIDINE PROTEIN KINASE"/>
    <property type="match status" value="1"/>
</dbReference>
<evidence type="ECO:0000259" key="22">
    <source>
        <dbReference type="PROSITE" id="PS50109"/>
    </source>
</evidence>
<dbReference type="SMART" id="SM00091">
    <property type="entry name" value="PAS"/>
    <property type="match status" value="3"/>
</dbReference>
<dbReference type="SUPFAM" id="SSF47226">
    <property type="entry name" value="Histidine-containing phosphotransfer domain, HPT domain"/>
    <property type="match status" value="1"/>
</dbReference>
<dbReference type="InterPro" id="IPR035965">
    <property type="entry name" value="PAS-like_dom_sf"/>
</dbReference>
<comment type="caution">
    <text evidence="28">The sequence shown here is derived from an EMBL/GenBank/DDBJ whole genome shotgun (WGS) entry which is preliminary data.</text>
</comment>
<dbReference type="SMART" id="SM00086">
    <property type="entry name" value="PAC"/>
    <property type="match status" value="2"/>
</dbReference>
<feature type="coiled-coil region" evidence="21">
    <location>
        <begin position="1156"/>
        <end position="1224"/>
    </location>
</feature>
<feature type="modified residue" description="4-aspartylphosphate" evidence="19">
    <location>
        <position position="931"/>
    </location>
</feature>
<dbReference type="InterPro" id="IPR004358">
    <property type="entry name" value="Sig_transdc_His_kin-like_C"/>
</dbReference>
<dbReference type="SUPFAM" id="SSF55874">
    <property type="entry name" value="ATPase domain of HSP90 chaperone/DNA topoisomerase II/histidine kinase"/>
    <property type="match status" value="1"/>
</dbReference>
<evidence type="ECO:0000256" key="18">
    <source>
        <dbReference type="PROSITE-ProRule" id="PRU00110"/>
    </source>
</evidence>
<keyword evidence="21" id="KW-0175">Coiled coil</keyword>
<keyword evidence="5" id="KW-0997">Cell inner membrane</keyword>
<feature type="transmembrane region" description="Helical" evidence="20">
    <location>
        <begin position="130"/>
        <end position="153"/>
    </location>
</feature>
<keyword evidence="12 20" id="KW-1133">Transmembrane helix</keyword>
<evidence type="ECO:0000259" key="23">
    <source>
        <dbReference type="PROSITE" id="PS50110"/>
    </source>
</evidence>
<evidence type="ECO:0000256" key="13">
    <source>
        <dbReference type="ARBA" id="ARBA00023012"/>
    </source>
</evidence>
<dbReference type="Proteomes" id="UP000072741">
    <property type="component" value="Unassembled WGS sequence"/>
</dbReference>
<evidence type="ECO:0000256" key="6">
    <source>
        <dbReference type="ARBA" id="ARBA00022553"/>
    </source>
</evidence>
<keyword evidence="29" id="KW-1185">Reference proteome</keyword>
<accession>A0A147GMC2</accession>
<keyword evidence="15 20" id="KW-0472">Membrane</keyword>
<keyword evidence="7" id="KW-0808">Transferase</keyword>
<dbReference type="InterPro" id="IPR036097">
    <property type="entry name" value="HisK_dim/P_sf"/>
</dbReference>
<protein>
    <recommendedName>
        <fullName evidence="17">Virulence sensor protein BvgS</fullName>
        <ecNumber evidence="3">2.7.13.3</ecNumber>
    </recommendedName>
</protein>
<keyword evidence="4" id="KW-1003">Cell membrane</keyword>
<evidence type="ECO:0000259" key="25">
    <source>
        <dbReference type="PROSITE" id="PS50113"/>
    </source>
</evidence>
<dbReference type="CDD" id="cd00088">
    <property type="entry name" value="HPT"/>
    <property type="match status" value="1"/>
</dbReference>
<evidence type="ECO:0000313" key="28">
    <source>
        <dbReference type="EMBL" id="KTT14599.1"/>
    </source>
</evidence>
<dbReference type="PANTHER" id="PTHR43047:SF64">
    <property type="entry name" value="HISTIDINE KINASE CONTAINING CHEY-HOMOLOGOUS RECEIVER DOMAIN AND PAS DOMAIN-RELATED"/>
    <property type="match status" value="1"/>
</dbReference>
<organism evidence="28 29">
    <name type="scientific">Pseudacidovorax intermedius</name>
    <dbReference type="NCBI Taxonomy" id="433924"/>
    <lineage>
        <taxon>Bacteria</taxon>
        <taxon>Pseudomonadati</taxon>
        <taxon>Pseudomonadota</taxon>
        <taxon>Betaproteobacteria</taxon>
        <taxon>Burkholderiales</taxon>
        <taxon>Comamonadaceae</taxon>
        <taxon>Pseudacidovorax</taxon>
    </lineage>
</organism>
<dbReference type="PROSITE" id="PS50113">
    <property type="entry name" value="PAC"/>
    <property type="match status" value="1"/>
</dbReference>
<dbReference type="InterPro" id="IPR005330">
    <property type="entry name" value="MHYT_dom"/>
</dbReference>
<feature type="domain" description="Histidine kinase" evidence="22">
    <location>
        <begin position="647"/>
        <end position="863"/>
    </location>
</feature>
<evidence type="ECO:0000256" key="11">
    <source>
        <dbReference type="ARBA" id="ARBA00022840"/>
    </source>
</evidence>
<feature type="domain" description="PAC" evidence="25">
    <location>
        <begin position="577"/>
        <end position="629"/>
    </location>
</feature>
<feature type="domain" description="Response regulatory" evidence="23">
    <location>
        <begin position="882"/>
        <end position="1001"/>
    </location>
</feature>
<dbReference type="InterPro" id="IPR001610">
    <property type="entry name" value="PAC"/>
</dbReference>
<dbReference type="EMBL" id="LDSL01000181">
    <property type="protein sequence ID" value="KTT14599.1"/>
    <property type="molecule type" value="Genomic_DNA"/>
</dbReference>
<gene>
    <name evidence="28" type="ORF">NS331_23235</name>
</gene>
<keyword evidence="14" id="KW-0843">Virulence</keyword>
<dbReference type="PATRIC" id="fig|433924.3.peg.1855"/>
<dbReference type="InterPro" id="IPR005467">
    <property type="entry name" value="His_kinase_dom"/>
</dbReference>
<dbReference type="InterPro" id="IPR011006">
    <property type="entry name" value="CheY-like_superfamily"/>
</dbReference>
<evidence type="ECO:0000256" key="3">
    <source>
        <dbReference type="ARBA" id="ARBA00012438"/>
    </source>
</evidence>
<feature type="modified residue" description="Phosphohistidine" evidence="18">
    <location>
        <position position="1080"/>
    </location>
</feature>
<keyword evidence="8 20" id="KW-0812">Transmembrane</keyword>
<dbReference type="GO" id="GO:0005886">
    <property type="term" value="C:plasma membrane"/>
    <property type="evidence" value="ECO:0007669"/>
    <property type="project" value="UniProtKB-SubCell"/>
</dbReference>
<dbReference type="Pfam" id="PF02518">
    <property type="entry name" value="HATPase_c"/>
    <property type="match status" value="1"/>
</dbReference>
<feature type="domain" description="HPt" evidence="26">
    <location>
        <begin position="1041"/>
        <end position="1134"/>
    </location>
</feature>
<proteinExistence type="predicted"/>
<dbReference type="Pfam" id="PF03707">
    <property type="entry name" value="MHYT"/>
    <property type="match status" value="3"/>
</dbReference>
<evidence type="ECO:0000256" key="7">
    <source>
        <dbReference type="ARBA" id="ARBA00022679"/>
    </source>
</evidence>
<dbReference type="PRINTS" id="PR00344">
    <property type="entry name" value="BCTRLSENSOR"/>
</dbReference>
<keyword evidence="11" id="KW-0067">ATP-binding</keyword>